<dbReference type="Proteomes" id="UP000000376">
    <property type="component" value="Chromosome"/>
</dbReference>
<organism evidence="1 2">
    <name type="scientific">Arcanobacterium haemolyticum (strain ATCC 9345 / DSM 20595 / CCM 5947 / CCUG 17215 / LMG 16163 / NBRC 15585 / NCTC 8452 / 11018)</name>
    <dbReference type="NCBI Taxonomy" id="644284"/>
    <lineage>
        <taxon>Bacteria</taxon>
        <taxon>Bacillati</taxon>
        <taxon>Actinomycetota</taxon>
        <taxon>Actinomycetes</taxon>
        <taxon>Actinomycetales</taxon>
        <taxon>Actinomycetaceae</taxon>
        <taxon>Arcanobacterium</taxon>
    </lineage>
</organism>
<sequence>MGRPILLILDEPTAGLDVVEYERLKSLLFCFRGAVEGSGYFCASLAAFFCADYE</sequence>
<evidence type="ECO:0000313" key="2">
    <source>
        <dbReference type="Proteomes" id="UP000000376"/>
    </source>
</evidence>
<dbReference type="RefSeq" id="WP_013169860.1">
    <property type="nucleotide sequence ID" value="NC_014218.1"/>
</dbReference>
<dbReference type="eggNOG" id="COG1131">
    <property type="taxonomic scope" value="Bacteria"/>
</dbReference>
<accession>D7BN63</accession>
<dbReference type="SUPFAM" id="SSF52540">
    <property type="entry name" value="P-loop containing nucleoside triphosphate hydrolases"/>
    <property type="match status" value="1"/>
</dbReference>
<dbReference type="EMBL" id="CP002045">
    <property type="protein sequence ID" value="ADH92362.1"/>
    <property type="molecule type" value="Genomic_DNA"/>
</dbReference>
<evidence type="ECO:0000313" key="1">
    <source>
        <dbReference type="EMBL" id="ADH92362.1"/>
    </source>
</evidence>
<protein>
    <submittedName>
        <fullName evidence="1">ABC transporter family protein</fullName>
    </submittedName>
</protein>
<reference evidence="1 2" key="1">
    <citation type="journal article" date="2010" name="Stand. Genomic Sci.">
        <title>Complete genome sequence of Arcanobacterium haemolyticum type strain (11018).</title>
        <authorList>
            <person name="Yasawong M."/>
            <person name="Teshima H."/>
            <person name="Lapidus A."/>
            <person name="Nolan M."/>
            <person name="Lucas S."/>
            <person name="Glavina Del Rio T."/>
            <person name="Tice H."/>
            <person name="Cheng J."/>
            <person name="Bruce D."/>
            <person name="Detter C."/>
            <person name="Tapia R."/>
            <person name="Han C."/>
            <person name="Goodwin L."/>
            <person name="Pitluck S."/>
            <person name="Liolios K."/>
            <person name="Ivanova N."/>
            <person name="Mavromatis K."/>
            <person name="Mikhailova N."/>
            <person name="Pati A."/>
            <person name="Chen A."/>
            <person name="Palaniappan K."/>
            <person name="Land M."/>
            <person name="Hauser L."/>
            <person name="Chang Y."/>
            <person name="Jeffries C."/>
            <person name="Rohde M."/>
            <person name="Sikorski J."/>
            <person name="Pukall R."/>
            <person name="Goker M."/>
            <person name="Woyke T."/>
            <person name="Bristow J."/>
            <person name="Eisen J."/>
            <person name="Markowitz V."/>
            <person name="Hugenholtz P."/>
            <person name="Kyrpides N."/>
            <person name="Klenk H."/>
        </authorList>
    </citation>
    <scope>NUCLEOTIDE SEQUENCE [LARGE SCALE GENOMIC DNA]</scope>
    <source>
        <strain evidence="2">ATCC 9345 / DSM 20595 / CCUG 17215 / LMG 16163 / NBRC 15585 / NCTC 8452 / 11018</strain>
    </source>
</reference>
<name>D7BN63_ARCHD</name>
<proteinExistence type="predicted"/>
<dbReference type="KEGG" id="ahe:Arch_0627"/>
<dbReference type="AlphaFoldDB" id="D7BN63"/>
<keyword evidence="2" id="KW-1185">Reference proteome</keyword>
<dbReference type="InterPro" id="IPR027417">
    <property type="entry name" value="P-loop_NTPase"/>
</dbReference>
<gene>
    <name evidence="1" type="ordered locus">Arch_0627</name>
</gene>
<dbReference type="HOGENOM" id="CLU_3039905_0_0_11"/>